<keyword evidence="3" id="KW-1185">Reference proteome</keyword>
<dbReference type="KEGG" id="cac:CA_C1389"/>
<dbReference type="SUPFAM" id="SSF49373">
    <property type="entry name" value="Invasin/intimin cell-adhesion fragments"/>
    <property type="match status" value="2"/>
</dbReference>
<dbReference type="InterPro" id="IPR006637">
    <property type="entry name" value="ChW"/>
</dbReference>
<proteinExistence type="predicted"/>
<dbReference type="eggNOG" id="COG5492">
    <property type="taxonomic scope" value="Bacteria"/>
</dbReference>
<feature type="domain" description="BIG2" evidence="1">
    <location>
        <begin position="253"/>
        <end position="331"/>
    </location>
</feature>
<dbReference type="AlphaFoldDB" id="Q97J97"/>
<dbReference type="PATRIC" id="fig|272562.8.peg.1595"/>
<dbReference type="SMART" id="SM00728">
    <property type="entry name" value="ChW"/>
    <property type="match status" value="9"/>
</dbReference>
<accession>Q97J97</accession>
<dbReference type="SMART" id="SM00635">
    <property type="entry name" value="BID_2"/>
    <property type="match status" value="2"/>
</dbReference>
<dbReference type="RefSeq" id="WP_010964698.1">
    <property type="nucleotide sequence ID" value="NC_003030.1"/>
</dbReference>
<reference evidence="2 3" key="1">
    <citation type="journal article" date="2001" name="J. Bacteriol.">
        <title>Genome sequence and comparative analysis of the solvent-producing bacterium Clostridium acetobutylicum.</title>
        <authorList>
            <person name="Nolling J."/>
            <person name="Breton G."/>
            <person name="Omelchenko M.V."/>
            <person name="Makarova K.S."/>
            <person name="Zeng Q."/>
            <person name="Gibson R."/>
            <person name="Lee H.M."/>
            <person name="Dubois J."/>
            <person name="Qiu D."/>
            <person name="Hitti J."/>
            <person name="Wolf Y.I."/>
            <person name="Tatusov R.L."/>
            <person name="Sabathe F."/>
            <person name="Doucette-Stamm L."/>
            <person name="Soucaille P."/>
            <person name="Daly M.J."/>
            <person name="Bennett G.N."/>
            <person name="Koonin E.V."/>
            <person name="Smith D.R."/>
        </authorList>
    </citation>
    <scope>NUCLEOTIDE SEQUENCE [LARGE SCALE GENOMIC DNA]</scope>
    <source>
        <strain evidence="3">ATCC 824 / DSM 792 / JCM 1419 / LMG 5710 / VKM B-1787</strain>
    </source>
</reference>
<dbReference type="EMBL" id="AE001437">
    <property type="protein sequence ID" value="AAK79357.1"/>
    <property type="molecule type" value="Genomic_DNA"/>
</dbReference>
<sequence length="773" mass="83102">MRKALKFTFTIGVFFLLLCANKIVLADKIAMPTVTYQSQVENIGWQSTAAQEQISGTVGQGLRDEAFKINLVDAPDGAQIKYQAHVENLGWQNEVTGGNIAGTVGQALRVEAMKVSLVNMPGYSVEYRAQVENLGWQPWVSDGQIAGTIGSSLRLEAFQVRIVKAARVESISLNKTLDTLFVGNTDKNLKAMITPENAAVKTIKWTSSNPEVASVDDNGQVTGVSAGEVTITATTVDGNKIASCNYTVSSINNVSSVNINKSTDNLKVGDFDTLSANILPDNATEKAVRWTSSNSSIVSVDNITGKIKAVSAGNAVITATTVDGGKTAACSVTVLNPKNDGISVSYSANINGSGWQNKVSDGEVSGTVGQGISSHGFKIELLNAPQGAGITYSTKVINGGWTYLVRDGAESNADEPNADIEAITVSLLNMPGYHVQYQAQIQNIGWQDWVSDGAIAGTPYKGLRLEALRIRIVKDFSVQYKAKFEDNALTENPVSDGAIIDTSGQAAKMEGIQVNLENAPEGAKVEYEVHVENIGWMSSVYDGAVAGADGQNLRIEALKMRLINAPNFSIKYQVDVQGIGWTNWASNGEIAGSTGLGLRIQGIRIKVYFDNGTDGSNAINSSPNVTASIFNSTNYKLSEYLRPSCNIQSTNEKAIQLHGGITSNNCVYFSSTALRMVGINVPTDMCNTGVYTNFLASLGWSRQIDYDLLTPGSICFTVDDDYTCPTHTYVFLDWVNPDDHTLAYVADNQSGSVHIRSLVATQQFDPFAYFMHE</sequence>
<dbReference type="STRING" id="272562.CA_C1389"/>
<dbReference type="Proteomes" id="UP000000814">
    <property type="component" value="Chromosome"/>
</dbReference>
<gene>
    <name evidence="2" type="ordered locus">CA_C1389</name>
</gene>
<name>Q97J97_CLOAB</name>
<dbReference type="Gene3D" id="2.60.40.1080">
    <property type="match status" value="2"/>
</dbReference>
<dbReference type="HOGENOM" id="CLU_369951_0_0_9"/>
<dbReference type="Pfam" id="PF02368">
    <property type="entry name" value="Big_2"/>
    <property type="match status" value="2"/>
</dbReference>
<dbReference type="InterPro" id="IPR008964">
    <property type="entry name" value="Invasin/intimin_cell_adhesion"/>
</dbReference>
<protein>
    <submittedName>
        <fullName evidence="2">Protein containing ChW-repeats and cell-adhesion domain</fullName>
    </submittedName>
</protein>
<evidence type="ECO:0000259" key="1">
    <source>
        <dbReference type="SMART" id="SM00635"/>
    </source>
</evidence>
<dbReference type="PIR" id="B97071">
    <property type="entry name" value="B97071"/>
</dbReference>
<feature type="domain" description="BIG2" evidence="1">
    <location>
        <begin position="167"/>
        <end position="245"/>
    </location>
</feature>
<evidence type="ECO:0000313" key="3">
    <source>
        <dbReference type="Proteomes" id="UP000000814"/>
    </source>
</evidence>
<dbReference type="InterPro" id="IPR003343">
    <property type="entry name" value="Big_2"/>
</dbReference>
<organism evidence="2 3">
    <name type="scientific">Clostridium acetobutylicum (strain ATCC 824 / DSM 792 / JCM 1419 / IAM 19013 / LMG 5710 / NBRC 13948 / NRRL B-527 / VKM B-1787 / 2291 / W)</name>
    <dbReference type="NCBI Taxonomy" id="272562"/>
    <lineage>
        <taxon>Bacteria</taxon>
        <taxon>Bacillati</taxon>
        <taxon>Bacillota</taxon>
        <taxon>Clostridia</taxon>
        <taxon>Eubacteriales</taxon>
        <taxon>Clostridiaceae</taxon>
        <taxon>Clostridium</taxon>
    </lineage>
</organism>
<evidence type="ECO:0000313" key="2">
    <source>
        <dbReference type="EMBL" id="AAK79357.1"/>
    </source>
</evidence>
<dbReference type="Pfam" id="PF07538">
    <property type="entry name" value="ChW"/>
    <property type="match status" value="7"/>
</dbReference>
<dbReference type="OrthoDB" id="1938239at2"/>
<dbReference type="GeneID" id="44997895"/>